<dbReference type="STRING" id="4232.A0A251UGK7"/>
<dbReference type="PANTHER" id="PTHR47961:SF4">
    <property type="entry name" value="ACTIVATING SIGNAL COINTEGRATOR 1 COMPLEX SUBUNIT 3"/>
    <property type="match status" value="1"/>
</dbReference>
<dbReference type="GO" id="GO:0003724">
    <property type="term" value="F:RNA helicase activity"/>
    <property type="evidence" value="ECO:0000318"/>
    <property type="project" value="GO_Central"/>
</dbReference>
<dbReference type="GO" id="GO:0003676">
    <property type="term" value="F:nucleic acid binding"/>
    <property type="evidence" value="ECO:0007669"/>
    <property type="project" value="InterPro"/>
</dbReference>
<evidence type="ECO:0000259" key="7">
    <source>
        <dbReference type="PROSITE" id="PS51194"/>
    </source>
</evidence>
<dbReference type="SMART" id="SM00487">
    <property type="entry name" value="DEXDc"/>
    <property type="match status" value="1"/>
</dbReference>
<feature type="region of interest" description="Disordered" evidence="5">
    <location>
        <begin position="1"/>
        <end position="38"/>
    </location>
</feature>
<sequence length="525" mass="59431">MASNNSNKRRRVKQEEDSVLTLTEEQEPKIKETEAAYETTHFNNNVEFKDDKKIKVEVKQEEYDDGIKVEVKQEESDGNAFTRMYTNDYEEVHVPALKPDPLSADEKLVNISAMPHWTRMAFDGLTELNRVQSKVYETALFKSDNILVSAPTGSGKTNVAMLTILQQMGLHRNEDDSFNHSDYKILYVAPMKALAAEVVRNLSNRLTQYGVTVMELSGDKVLNTQQIRETQIIVATPEKWEEKLDNLTYTRLVKLIIIDGVHLLHDDRCRVLKRIVASTVRQKHIRLVGLSSAIPNSNGVALFLHDDQKKGLFSFDNRYRSCQLAYQCIGIEANNPQLMDAICYEKVIGSAGKHQVLIFVQSKKETTNTARAIKDTALANDTLRMFLKDETSREILREHTELVRNSVLKDLLPYGLAIHNGGMTRDDRESVELLFAKRHIQVLVSTPTLACGVNLPAHTVIIKGTQVYKPEKRALTEVNPVVVTQMLGCAGRLQYDTYGEGIIITEHNKLEDYLSLIKSIASNRN</sequence>
<keyword evidence="4" id="KW-0067">ATP-binding</keyword>
<dbReference type="Gene3D" id="3.40.50.300">
    <property type="entry name" value="P-loop containing nucleotide triphosphate hydrolases"/>
    <property type="match status" value="2"/>
</dbReference>
<evidence type="ECO:0000259" key="6">
    <source>
        <dbReference type="PROSITE" id="PS51192"/>
    </source>
</evidence>
<feature type="domain" description="Helicase ATP-binding" evidence="6">
    <location>
        <begin position="137"/>
        <end position="312"/>
    </location>
</feature>
<evidence type="ECO:0000256" key="1">
    <source>
        <dbReference type="ARBA" id="ARBA00022741"/>
    </source>
</evidence>
<dbReference type="PROSITE" id="PS51194">
    <property type="entry name" value="HELICASE_CTER"/>
    <property type="match status" value="1"/>
</dbReference>
<dbReference type="SMART" id="SM00490">
    <property type="entry name" value="HELICc"/>
    <property type="match status" value="1"/>
</dbReference>
<dbReference type="CDD" id="cd18795">
    <property type="entry name" value="SF2_C_Ski2"/>
    <property type="match status" value="1"/>
</dbReference>
<dbReference type="PANTHER" id="PTHR47961">
    <property type="entry name" value="DNA POLYMERASE THETA, PUTATIVE (AFU_ORTHOLOGUE AFUA_1G05260)-RELATED"/>
    <property type="match status" value="1"/>
</dbReference>
<dbReference type="InterPro" id="IPR050474">
    <property type="entry name" value="Hel308_SKI2-like"/>
</dbReference>
<reference evidence="9" key="1">
    <citation type="journal article" date="2017" name="Nature">
        <title>The sunflower genome provides insights into oil metabolism, flowering and Asterid evolution.</title>
        <authorList>
            <person name="Badouin H."/>
            <person name="Gouzy J."/>
            <person name="Grassa C.J."/>
            <person name="Murat F."/>
            <person name="Staton S.E."/>
            <person name="Cottret L."/>
            <person name="Lelandais-Briere C."/>
            <person name="Owens G.L."/>
            <person name="Carrere S."/>
            <person name="Mayjonade B."/>
            <person name="Legrand L."/>
            <person name="Gill N."/>
            <person name="Kane N.C."/>
            <person name="Bowers J.E."/>
            <person name="Hubner S."/>
            <person name="Bellec A."/>
            <person name="Berard A."/>
            <person name="Berges H."/>
            <person name="Blanchet N."/>
            <person name="Boniface M.C."/>
            <person name="Brunel D."/>
            <person name="Catrice O."/>
            <person name="Chaidir N."/>
            <person name="Claudel C."/>
            <person name="Donnadieu C."/>
            <person name="Faraut T."/>
            <person name="Fievet G."/>
            <person name="Helmstetter N."/>
            <person name="King M."/>
            <person name="Knapp S.J."/>
            <person name="Lai Z."/>
            <person name="Le Paslier M.C."/>
            <person name="Lippi Y."/>
            <person name="Lorenzon L."/>
            <person name="Mandel J.R."/>
            <person name="Marage G."/>
            <person name="Marchand G."/>
            <person name="Marquand E."/>
            <person name="Bret-Mestries E."/>
            <person name="Morien E."/>
            <person name="Nambeesan S."/>
            <person name="Nguyen T."/>
            <person name="Pegot-Espagnet P."/>
            <person name="Pouilly N."/>
            <person name="Raftis F."/>
            <person name="Sallet E."/>
            <person name="Schiex T."/>
            <person name="Thomas J."/>
            <person name="Vandecasteele C."/>
            <person name="Vares D."/>
            <person name="Vear F."/>
            <person name="Vautrin S."/>
            <person name="Crespi M."/>
            <person name="Mangin B."/>
            <person name="Burke J.M."/>
            <person name="Salse J."/>
            <person name="Munos S."/>
            <person name="Vincourt P."/>
            <person name="Rieseberg L.H."/>
            <person name="Langlade N.B."/>
        </authorList>
    </citation>
    <scope>NUCLEOTIDE SEQUENCE [LARGE SCALE GENOMIC DNA]</scope>
    <source>
        <strain evidence="9">cv. SF193</strain>
    </source>
</reference>
<evidence type="ECO:0000313" key="9">
    <source>
        <dbReference type="Proteomes" id="UP000215914"/>
    </source>
</evidence>
<dbReference type="InParanoid" id="A0A251UGK7"/>
<dbReference type="InterPro" id="IPR001650">
    <property type="entry name" value="Helicase_C-like"/>
</dbReference>
<dbReference type="SUPFAM" id="SSF52540">
    <property type="entry name" value="P-loop containing nucleoside triphosphate hydrolases"/>
    <property type="match status" value="1"/>
</dbReference>
<keyword evidence="3 8" id="KW-0347">Helicase</keyword>
<keyword evidence="2" id="KW-0378">Hydrolase</keyword>
<name>A0A251UGK7_HELAN</name>
<feature type="domain" description="Helicase C-terminal" evidence="7">
    <location>
        <begin position="334"/>
        <end position="525"/>
    </location>
</feature>
<organism evidence="8 9">
    <name type="scientific">Helianthus annuus</name>
    <name type="common">Common sunflower</name>
    <dbReference type="NCBI Taxonomy" id="4232"/>
    <lineage>
        <taxon>Eukaryota</taxon>
        <taxon>Viridiplantae</taxon>
        <taxon>Streptophyta</taxon>
        <taxon>Embryophyta</taxon>
        <taxon>Tracheophyta</taxon>
        <taxon>Spermatophyta</taxon>
        <taxon>Magnoliopsida</taxon>
        <taxon>eudicotyledons</taxon>
        <taxon>Gunneridae</taxon>
        <taxon>Pentapetalae</taxon>
        <taxon>asterids</taxon>
        <taxon>campanulids</taxon>
        <taxon>Asterales</taxon>
        <taxon>Asteraceae</taxon>
        <taxon>Asteroideae</taxon>
        <taxon>Heliantheae alliance</taxon>
        <taxon>Heliantheae</taxon>
        <taxon>Helianthus</taxon>
    </lineage>
</organism>
<protein>
    <submittedName>
        <fullName evidence="8">Putative DNA helicase, ATP-dependent, RecQ type, bacterial</fullName>
    </submittedName>
</protein>
<dbReference type="EMBL" id="CM007895">
    <property type="protein sequence ID" value="OTG21922.1"/>
    <property type="molecule type" value="Genomic_DNA"/>
</dbReference>
<dbReference type="PROSITE" id="PS51192">
    <property type="entry name" value="HELICASE_ATP_BIND_1"/>
    <property type="match status" value="1"/>
</dbReference>
<accession>A0A251UGK7</accession>
<proteinExistence type="predicted"/>
<evidence type="ECO:0000256" key="2">
    <source>
        <dbReference type="ARBA" id="ARBA00022801"/>
    </source>
</evidence>
<keyword evidence="9" id="KW-1185">Reference proteome</keyword>
<dbReference type="InterPro" id="IPR027417">
    <property type="entry name" value="P-loop_NTPase"/>
</dbReference>
<evidence type="ECO:0000313" key="8">
    <source>
        <dbReference type="EMBL" id="OTG21922.1"/>
    </source>
</evidence>
<evidence type="ECO:0000256" key="5">
    <source>
        <dbReference type="SAM" id="MobiDB-lite"/>
    </source>
</evidence>
<keyword evidence="1" id="KW-0547">Nucleotide-binding</keyword>
<gene>
    <name evidence="8" type="ORF">HannXRQ_Chr06g0165821</name>
</gene>
<dbReference type="InterPro" id="IPR014001">
    <property type="entry name" value="Helicase_ATP-bd"/>
</dbReference>
<dbReference type="InterPro" id="IPR011545">
    <property type="entry name" value="DEAD/DEAH_box_helicase_dom"/>
</dbReference>
<dbReference type="Proteomes" id="UP000215914">
    <property type="component" value="Chromosome 6"/>
</dbReference>
<dbReference type="FunFam" id="3.40.50.300:FF:003287">
    <property type="entry name" value="U5 small nuclear ribonucleoprotein 200 kDa helicase"/>
    <property type="match status" value="1"/>
</dbReference>
<dbReference type="Pfam" id="PF00270">
    <property type="entry name" value="DEAD"/>
    <property type="match status" value="1"/>
</dbReference>
<evidence type="ECO:0000256" key="3">
    <source>
        <dbReference type="ARBA" id="ARBA00022806"/>
    </source>
</evidence>
<dbReference type="Pfam" id="PF00271">
    <property type="entry name" value="Helicase_C"/>
    <property type="match status" value="1"/>
</dbReference>
<dbReference type="GO" id="GO:0016787">
    <property type="term" value="F:hydrolase activity"/>
    <property type="evidence" value="ECO:0007669"/>
    <property type="project" value="UniProtKB-KW"/>
</dbReference>
<dbReference type="AlphaFoldDB" id="A0A251UGK7"/>
<dbReference type="GO" id="GO:0005524">
    <property type="term" value="F:ATP binding"/>
    <property type="evidence" value="ECO:0007669"/>
    <property type="project" value="UniProtKB-KW"/>
</dbReference>
<dbReference type="OMA" id="WKDHRSL"/>
<evidence type="ECO:0000256" key="4">
    <source>
        <dbReference type="ARBA" id="ARBA00022840"/>
    </source>
</evidence>